<evidence type="ECO:0000256" key="1">
    <source>
        <dbReference type="SAM" id="MobiDB-lite"/>
    </source>
</evidence>
<evidence type="ECO:0000313" key="3">
    <source>
        <dbReference type="Proteomes" id="UP000277212"/>
    </source>
</evidence>
<protein>
    <submittedName>
        <fullName evidence="2">Uncharacterized protein</fullName>
    </submittedName>
</protein>
<dbReference type="Proteomes" id="UP000277212">
    <property type="component" value="Unassembled WGS sequence"/>
</dbReference>
<reference evidence="2 3" key="1">
    <citation type="submission" date="2017-06" db="EMBL/GenBank/DDBJ databases">
        <title>Comparative genomic analysis of Ambrosia Fusariam Clade fungi.</title>
        <authorList>
            <person name="Stajich J.E."/>
            <person name="Carrillo J."/>
            <person name="Kijimoto T."/>
            <person name="Eskalen A."/>
            <person name="O'Donnell K."/>
            <person name="Kasson M."/>
        </authorList>
    </citation>
    <scope>NUCLEOTIDE SEQUENCE [LARGE SCALE GENOMIC DNA]</scope>
    <source>
        <strain evidence="2">UCR3666</strain>
    </source>
</reference>
<dbReference type="AlphaFoldDB" id="A0A3M2S561"/>
<evidence type="ECO:0000313" key="2">
    <source>
        <dbReference type="EMBL" id="RMJ12609.1"/>
    </source>
</evidence>
<dbReference type="OrthoDB" id="10406198at2759"/>
<gene>
    <name evidence="2" type="ORF">CDV36_007739</name>
</gene>
<proteinExistence type="predicted"/>
<organism evidence="2 3">
    <name type="scientific">Fusarium kuroshium</name>
    <dbReference type="NCBI Taxonomy" id="2010991"/>
    <lineage>
        <taxon>Eukaryota</taxon>
        <taxon>Fungi</taxon>
        <taxon>Dikarya</taxon>
        <taxon>Ascomycota</taxon>
        <taxon>Pezizomycotina</taxon>
        <taxon>Sordariomycetes</taxon>
        <taxon>Hypocreomycetidae</taxon>
        <taxon>Hypocreales</taxon>
        <taxon>Nectriaceae</taxon>
        <taxon>Fusarium</taxon>
        <taxon>Fusarium solani species complex</taxon>
    </lineage>
</organism>
<feature type="region of interest" description="Disordered" evidence="1">
    <location>
        <begin position="91"/>
        <end position="111"/>
    </location>
</feature>
<comment type="caution">
    <text evidence="2">The sequence shown here is derived from an EMBL/GenBank/DDBJ whole genome shotgun (WGS) entry which is preliminary data.</text>
</comment>
<accession>A0A3M2S561</accession>
<name>A0A3M2S561_9HYPO</name>
<keyword evidence="3" id="KW-1185">Reference proteome</keyword>
<sequence>MWVSEKLQRKKSRRRRFELVLIVSGVFPQSSPAGDAITPQVLRRDGCLSRTTRDELLGLALTCLTGQFDASHPTGFGAPEEQHLIQGALQSRRPPQCSGEAAQPHEKEHIGTLARLISEPYQ</sequence>
<dbReference type="EMBL" id="NKUJ01000130">
    <property type="protein sequence ID" value="RMJ12609.1"/>
    <property type="molecule type" value="Genomic_DNA"/>
</dbReference>